<dbReference type="EMBL" id="MFKF01000325">
    <property type="protein sequence ID" value="OGG46312.1"/>
    <property type="molecule type" value="Genomic_DNA"/>
</dbReference>
<dbReference type="AlphaFoldDB" id="A0A1F6CBF6"/>
<dbReference type="SUPFAM" id="SSF53633">
    <property type="entry name" value="Carbamate kinase-like"/>
    <property type="match status" value="1"/>
</dbReference>
<dbReference type="Proteomes" id="UP000178606">
    <property type="component" value="Unassembled WGS sequence"/>
</dbReference>
<reference evidence="1 2" key="1">
    <citation type="journal article" date="2016" name="Nat. Commun.">
        <title>Thousands of microbial genomes shed light on interconnected biogeochemical processes in an aquifer system.</title>
        <authorList>
            <person name="Anantharaman K."/>
            <person name="Brown C.T."/>
            <person name="Hug L.A."/>
            <person name="Sharon I."/>
            <person name="Castelle C.J."/>
            <person name="Probst A.J."/>
            <person name="Thomas B.C."/>
            <person name="Singh A."/>
            <person name="Wilkins M.J."/>
            <person name="Karaoz U."/>
            <person name="Brodie E.L."/>
            <person name="Williams K.H."/>
            <person name="Hubbard S.S."/>
            <person name="Banfield J.F."/>
        </authorList>
    </citation>
    <scope>NUCLEOTIDE SEQUENCE [LARGE SCALE GENOMIC DNA]</scope>
    <source>
        <strain evidence="2">RIFCSPLOWO2_12_FULL_64_10</strain>
    </source>
</reference>
<comment type="caution">
    <text evidence="1">The sequence shown here is derived from an EMBL/GenBank/DDBJ whole genome shotgun (WGS) entry which is preliminary data.</text>
</comment>
<organism evidence="1 2">
    <name type="scientific">Handelsmanbacteria sp. (strain RIFCSPLOWO2_12_FULL_64_10)</name>
    <dbReference type="NCBI Taxonomy" id="1817868"/>
    <lineage>
        <taxon>Bacteria</taxon>
        <taxon>Candidatus Handelsmaniibacteriota</taxon>
    </lineage>
</organism>
<accession>A0A1F6CBF6</accession>
<evidence type="ECO:0000313" key="1">
    <source>
        <dbReference type="EMBL" id="OGG46312.1"/>
    </source>
</evidence>
<name>A0A1F6CBF6_HANXR</name>
<evidence type="ECO:0000313" key="2">
    <source>
        <dbReference type="Proteomes" id="UP000178606"/>
    </source>
</evidence>
<dbReference type="Gene3D" id="3.40.1160.10">
    <property type="entry name" value="Acetylglutamate kinase-like"/>
    <property type="match status" value="1"/>
</dbReference>
<protein>
    <recommendedName>
        <fullName evidence="3">Aspartate/glutamate/uridylate kinase domain-containing protein</fullName>
    </recommendedName>
</protein>
<dbReference type="InterPro" id="IPR036393">
    <property type="entry name" value="AceGlu_kinase-like_sf"/>
</dbReference>
<sequence length="91" mass="9771">MHRSNAFRLRRLLPTCKILRDGALDSRVRVEEIAGLVENGTIAGGMRPKLAAAADALADGATSAHVLNGMKPDTLLLEVFRREGCGTMIGR</sequence>
<proteinExistence type="predicted"/>
<evidence type="ECO:0008006" key="3">
    <source>
        <dbReference type="Google" id="ProtNLM"/>
    </source>
</evidence>
<gene>
    <name evidence="1" type="ORF">A3F84_07180</name>
</gene>